<accession>A0ABD2GTB1</accession>
<dbReference type="InterPro" id="IPR006578">
    <property type="entry name" value="MADF-dom"/>
</dbReference>
<organism evidence="3 4">
    <name type="scientific">Pagothenia borchgrevinki</name>
    <name type="common">Bald rockcod</name>
    <name type="synonym">Trematomus borchgrevinki</name>
    <dbReference type="NCBI Taxonomy" id="8213"/>
    <lineage>
        <taxon>Eukaryota</taxon>
        <taxon>Metazoa</taxon>
        <taxon>Chordata</taxon>
        <taxon>Craniata</taxon>
        <taxon>Vertebrata</taxon>
        <taxon>Euteleostomi</taxon>
        <taxon>Actinopterygii</taxon>
        <taxon>Neopterygii</taxon>
        <taxon>Teleostei</taxon>
        <taxon>Neoteleostei</taxon>
        <taxon>Acanthomorphata</taxon>
        <taxon>Eupercaria</taxon>
        <taxon>Perciformes</taxon>
        <taxon>Notothenioidei</taxon>
        <taxon>Nototheniidae</taxon>
        <taxon>Pagothenia</taxon>
    </lineage>
</organism>
<feature type="compositionally biased region" description="Low complexity" evidence="1">
    <location>
        <begin position="149"/>
        <end position="158"/>
    </location>
</feature>
<protein>
    <recommendedName>
        <fullName evidence="2">MADF domain-containing protein</fullName>
    </recommendedName>
</protein>
<dbReference type="AlphaFoldDB" id="A0ABD2GTB1"/>
<feature type="region of interest" description="Disordered" evidence="1">
    <location>
        <begin position="96"/>
        <end position="170"/>
    </location>
</feature>
<feature type="compositionally biased region" description="Acidic residues" evidence="1">
    <location>
        <begin position="129"/>
        <end position="140"/>
    </location>
</feature>
<reference evidence="3 4" key="2">
    <citation type="journal article" date="2024" name="G3 (Bethesda)">
        <title>The genome of the cryopelagic Antarctic bald notothen, Trematomus borchgrevinki.</title>
        <authorList>
            <person name="Rayamajhi N."/>
            <person name="Rivera-Colon A.G."/>
            <person name="Minhas B.F."/>
            <person name="Cheng C.C."/>
            <person name="Catchen J.M."/>
        </authorList>
    </citation>
    <scope>NUCLEOTIDE SEQUENCE [LARGE SCALE GENOMIC DNA]</scope>
    <source>
        <strain evidence="3">AGRC-2024</strain>
    </source>
</reference>
<dbReference type="PROSITE" id="PS51029">
    <property type="entry name" value="MADF"/>
    <property type="match status" value="1"/>
</dbReference>
<dbReference type="SMART" id="SM00595">
    <property type="entry name" value="MADF"/>
    <property type="match status" value="1"/>
</dbReference>
<comment type="caution">
    <text evidence="3">The sequence shown here is derived from an EMBL/GenBank/DDBJ whole genome shotgun (WGS) entry which is preliminary data.</text>
</comment>
<dbReference type="Pfam" id="PF10545">
    <property type="entry name" value="MADF_DNA_bdg"/>
    <property type="match status" value="1"/>
</dbReference>
<evidence type="ECO:0000313" key="4">
    <source>
        <dbReference type="Proteomes" id="UP001619887"/>
    </source>
</evidence>
<reference evidence="3 4" key="1">
    <citation type="journal article" date="2022" name="G3 (Bethesda)">
        <title>Evaluating Illumina-, Nanopore-, and PacBio-based genome assembly strategies with the bald notothen, Trematomus borchgrevinki.</title>
        <authorList>
            <person name="Rayamajhi N."/>
            <person name="Cheng C.C."/>
            <person name="Catchen J.M."/>
        </authorList>
    </citation>
    <scope>NUCLEOTIDE SEQUENCE [LARGE SCALE GENOMIC DNA]</scope>
    <source>
        <strain evidence="3">AGRC-2024</strain>
    </source>
</reference>
<dbReference type="PANTHER" id="PTHR12243">
    <property type="entry name" value="MADF DOMAIN TRANSCRIPTION FACTOR"/>
    <property type="match status" value="1"/>
</dbReference>
<dbReference type="InterPro" id="IPR039353">
    <property type="entry name" value="TF_Adf1"/>
</dbReference>
<dbReference type="EMBL" id="JBIYXZ010002075">
    <property type="protein sequence ID" value="KAL3056870.1"/>
    <property type="molecule type" value="Genomic_DNA"/>
</dbReference>
<name>A0ABD2GTB1_PAGBO</name>
<sequence>MEEKIVVAVSGFPEIYDTMSYIYRDRNKKELAWRKISEEVGIPEEVCRKKWKSLRDTYVKERKREKEEKRSGSAAGTNKKWRYSAVLSFLDPFVTPRKTTSNMVSGVEEDRTSEYGGEAQGADGRDEHEFSEDDADDAPDAPDAPPAVPAAVPTDAPAGPSGVGRAPRGI</sequence>
<keyword evidence="4" id="KW-1185">Reference proteome</keyword>
<evidence type="ECO:0000313" key="3">
    <source>
        <dbReference type="EMBL" id="KAL3056870.1"/>
    </source>
</evidence>
<proteinExistence type="predicted"/>
<dbReference type="Proteomes" id="UP001619887">
    <property type="component" value="Unassembled WGS sequence"/>
</dbReference>
<dbReference type="PANTHER" id="PTHR12243:SF48">
    <property type="entry name" value="MADF DOMAIN-CONTAINING PROTEIN"/>
    <property type="match status" value="1"/>
</dbReference>
<feature type="domain" description="MADF" evidence="2">
    <location>
        <begin position="4"/>
        <end position="95"/>
    </location>
</feature>
<evidence type="ECO:0000259" key="2">
    <source>
        <dbReference type="PROSITE" id="PS51029"/>
    </source>
</evidence>
<gene>
    <name evidence="3" type="ORF">OYC64_007364</name>
</gene>
<evidence type="ECO:0000256" key="1">
    <source>
        <dbReference type="SAM" id="MobiDB-lite"/>
    </source>
</evidence>